<dbReference type="eggNOG" id="ENOG502QSPS">
    <property type="taxonomic scope" value="Eukaryota"/>
</dbReference>
<organism evidence="4 5">
    <name type="scientific">Eremothecium gossypii (strain ATCC 10895 / CBS 109.51 / FGSC 9923 / NRRL Y-1056)</name>
    <name type="common">Yeast</name>
    <name type="synonym">Ashbya gossypii</name>
    <dbReference type="NCBI Taxonomy" id="284811"/>
    <lineage>
        <taxon>Eukaryota</taxon>
        <taxon>Fungi</taxon>
        <taxon>Dikarya</taxon>
        <taxon>Ascomycota</taxon>
        <taxon>Saccharomycotina</taxon>
        <taxon>Saccharomycetes</taxon>
        <taxon>Saccharomycetales</taxon>
        <taxon>Saccharomycetaceae</taxon>
        <taxon>Eremothecium</taxon>
    </lineage>
</organism>
<proteinExistence type="predicted"/>
<reference evidence="5" key="2">
    <citation type="journal article" date="2013" name="G3 (Bethesda)">
        <title>Genomes of Ashbya fungi isolated from insects reveal four mating-type loci, numerous translocations, lack of transposons, and distinct gene duplications.</title>
        <authorList>
            <person name="Dietrich F.S."/>
            <person name="Voegeli S."/>
            <person name="Kuo S."/>
            <person name="Philippsen P."/>
        </authorList>
    </citation>
    <scope>GENOME REANNOTATION</scope>
    <source>
        <strain evidence="5">ATCC 10895 / CBS 109.51 / FGSC 9923 / NRRL Y-1056</strain>
    </source>
</reference>
<evidence type="ECO:0000256" key="1">
    <source>
        <dbReference type="SAM" id="Coils"/>
    </source>
</evidence>
<evidence type="ECO:0000313" key="4">
    <source>
        <dbReference type="EMBL" id="AAS51948.2"/>
    </source>
</evidence>
<feature type="transmembrane region" description="Helical" evidence="3">
    <location>
        <begin position="21"/>
        <end position="45"/>
    </location>
</feature>
<protein>
    <submittedName>
        <fullName evidence="4">ADR028Wp</fullName>
    </submittedName>
</protein>
<feature type="region of interest" description="Disordered" evidence="2">
    <location>
        <begin position="273"/>
        <end position="292"/>
    </location>
</feature>
<feature type="coiled-coil region" evidence="1">
    <location>
        <begin position="731"/>
        <end position="826"/>
    </location>
</feature>
<dbReference type="HOGENOM" id="CLU_013934_0_0_1"/>
<dbReference type="EMBL" id="AE016817">
    <property type="protein sequence ID" value="AAS51948.2"/>
    <property type="molecule type" value="Genomic_DNA"/>
</dbReference>
<sequence>MTKLCAGPRRFTTRHRMKDTIALLLVFLSFNHLIALCILGLFAAASSSEGFLTECVSQLYWRWYGRPGKNGALSIFGFTLRKPHLERVKNAKRAPGALAESVPTRPAPGSPAMLPKRALLALELFMAWMLQRFGRHHFKVPVENLAMSIVASSLVNDRGELLSYATTCSVTYAVTTRIVWHIGVYYKWPYLFRLFPAEGEAIEKHLAPPYTHVGSASASTFEHYILLLKYIISFHVVAWQFYASISRRPTPTPSLLNVKPLRMDSAGRFALNPASESKANSAEQSTVTGGPCHEKPIVTAASQNSLTVSDGSCDSPRLSSHLLQNPLTNAEINQDSSVSLVPTFTDRVVDFNTSAITTTGVANFDEKAKVAATAEHKEDSTETPGLFAYYTEVFLTRAANEESGFSSELDTCISRVNQFNLIQKLLRAKDRFVLPPLWATFTVLKVLFLRNIFWERLPPALGPRKPSPRQSVILKPQELPANEEYYSDYKKLQLVAPAPTESTVCITEIGKTTATFSVSNMARGELLVLVNELLWPYFSSAVTDNSTSRLCVVINGLVPACTYAIQFVNRIDGVGDHLFADVLLQTEDKDGTKRSEQAPVTFECRPILSPLMTLKRSVLYTNARLAEERAKLKKAKKETARKINALRQDVDHMKSKIESNSSQDEKSTFKIDNLKTVLHKNEDQILALEASLAAIHDEQTALETEYLRSKENRLQRRSEYDELDATFKRDILSAHERLSKLQSDLEQLHAKRERLLLRKERLQNDLGQYTQECDKFREQFLRRRERARADKRQRHLQEADELELKAKGLEQDISRLEAENKAMARLIRPAEY</sequence>
<accession>Q75A90</accession>
<feature type="compositionally biased region" description="Polar residues" evidence="2">
    <location>
        <begin position="274"/>
        <end position="288"/>
    </location>
</feature>
<evidence type="ECO:0000313" key="5">
    <source>
        <dbReference type="Proteomes" id="UP000000591"/>
    </source>
</evidence>
<keyword evidence="5" id="KW-1185">Reference proteome</keyword>
<keyword evidence="3" id="KW-1133">Transmembrane helix</keyword>
<reference evidence="4 5" key="1">
    <citation type="journal article" date="2004" name="Science">
        <title>The Ashbya gossypii genome as a tool for mapping the ancient Saccharomyces cerevisiae genome.</title>
        <authorList>
            <person name="Dietrich F.S."/>
            <person name="Voegeli S."/>
            <person name="Brachat S."/>
            <person name="Lerch A."/>
            <person name="Gates K."/>
            <person name="Steiner S."/>
            <person name="Mohr C."/>
            <person name="Pohlmann R."/>
            <person name="Luedi P."/>
            <person name="Choi S."/>
            <person name="Wing R.A."/>
            <person name="Flavier A."/>
            <person name="Gaffney T.D."/>
            <person name="Philippsen P."/>
        </authorList>
    </citation>
    <scope>NUCLEOTIDE SEQUENCE [LARGE SCALE GENOMIC DNA]</scope>
    <source>
        <strain evidence="5">ATCC 10895 / CBS 109.51 / FGSC 9923 / NRRL Y-1056</strain>
    </source>
</reference>
<dbReference type="Proteomes" id="UP000000591">
    <property type="component" value="Chromosome IV"/>
</dbReference>
<evidence type="ECO:0000256" key="3">
    <source>
        <dbReference type="SAM" id="Phobius"/>
    </source>
</evidence>
<gene>
    <name evidence="4" type="ORF">AGOS_ADR028W</name>
</gene>
<feature type="coiled-coil region" evidence="1">
    <location>
        <begin position="622"/>
        <end position="656"/>
    </location>
</feature>
<dbReference type="AlphaFoldDB" id="Q75A90"/>
<dbReference type="FunCoup" id="Q75A90">
    <property type="interactions" value="65"/>
</dbReference>
<dbReference type="STRING" id="284811.Q75A90"/>
<dbReference type="OMA" id="CSYDIQF"/>
<keyword evidence="1" id="KW-0175">Coiled coil</keyword>
<dbReference type="InParanoid" id="Q75A90"/>
<dbReference type="RefSeq" id="NP_984124.2">
    <property type="nucleotide sequence ID" value="NM_209477.2"/>
</dbReference>
<keyword evidence="3" id="KW-0472">Membrane</keyword>
<evidence type="ECO:0000256" key="2">
    <source>
        <dbReference type="SAM" id="MobiDB-lite"/>
    </source>
</evidence>
<dbReference type="OrthoDB" id="4158994at2759"/>
<dbReference type="KEGG" id="ago:AGOS_ADR028W"/>
<dbReference type="CDD" id="cd14686">
    <property type="entry name" value="bZIP"/>
    <property type="match status" value="1"/>
</dbReference>
<dbReference type="GeneID" id="4620273"/>
<name>Q75A90_EREGS</name>
<keyword evidence="3" id="KW-0812">Transmembrane</keyword>